<organism evidence="6 7">
    <name type="scientific">Anabas testudineus</name>
    <name type="common">Climbing perch</name>
    <name type="synonym">Anthias testudineus</name>
    <dbReference type="NCBI Taxonomy" id="64144"/>
    <lineage>
        <taxon>Eukaryota</taxon>
        <taxon>Metazoa</taxon>
        <taxon>Chordata</taxon>
        <taxon>Craniata</taxon>
        <taxon>Vertebrata</taxon>
        <taxon>Euteleostomi</taxon>
        <taxon>Actinopterygii</taxon>
        <taxon>Neopterygii</taxon>
        <taxon>Teleostei</taxon>
        <taxon>Neoteleostei</taxon>
        <taxon>Acanthomorphata</taxon>
        <taxon>Anabantaria</taxon>
        <taxon>Anabantiformes</taxon>
        <taxon>Anabantoidei</taxon>
        <taxon>Anabantidae</taxon>
        <taxon>Anabas</taxon>
    </lineage>
</organism>
<keyword evidence="3" id="KW-0175">Coiled coil</keyword>
<dbReference type="Proteomes" id="UP000265040">
    <property type="component" value="Chromosome 12"/>
</dbReference>
<feature type="region of interest" description="Disordered" evidence="4">
    <location>
        <begin position="1"/>
        <end position="42"/>
    </location>
</feature>
<dbReference type="SUPFAM" id="SSF47370">
    <property type="entry name" value="Bromodomain"/>
    <property type="match status" value="1"/>
</dbReference>
<dbReference type="InterPro" id="IPR040214">
    <property type="entry name" value="BRD10"/>
</dbReference>
<keyword evidence="7" id="KW-1185">Reference proteome</keyword>
<dbReference type="PANTHER" id="PTHR31095">
    <property type="entry name" value="RIKEN CDNA 9930021J03 GENE"/>
    <property type="match status" value="1"/>
</dbReference>
<evidence type="ECO:0000256" key="4">
    <source>
        <dbReference type="SAM" id="MobiDB-lite"/>
    </source>
</evidence>
<accession>A0A3Q1K659</accession>
<protein>
    <recommendedName>
        <fullName evidence="5">Bromo domain-containing protein</fullName>
    </recommendedName>
</protein>
<feature type="compositionally biased region" description="Polar residues" evidence="4">
    <location>
        <begin position="2313"/>
        <end position="2323"/>
    </location>
</feature>
<dbReference type="STRING" id="64144.ENSATEP00000027501"/>
<sequence>MTDQVTAAPVFHNQDLTGTDSATRQPSSAIMSSQPKLLSSSTGDNDLVICEDRLSNGTYEVETMVALHCPSDSGDVTAEGDYLALSNDGMSEFSNSDLSLPEVCISTHTNSFEEDMNYEVQQAYRIFTGFLLDKHKGVTSPFLHPIGHQEAQHGIGGVLGWSHAQLKQSMCLQRMEEKFTNQEYKTITEFVADFRLMLENCYRYHGVDHWISKQAQKLEIMLEQKLTLLSRPLREKTTLAMTSKGRFGAEEERGSGGTSTRRRLAPRSLATITVGGHESIMVQTLRLEEQQRAKEEKRQRELEKKEAEEMSAKEVEEWEQTLLSQASPQSVDTLWELPAIGHFLCLAQTALNLPEIVFFELERCLLMPRCSLLLSKIMSSLLSPPQRRATLHRRPTLPYRRWESELRQRVMSWYHAVGASHDQPGRAEQLGLCHQFFSTIGEVSPLEEKPFHLLPFYQRVWLLKGLCDHVYETQKDVQDAVLAQPIHECRESILGYDSKENAYIHFPHFCGADLRIYCQSPNPPPAFLFPPVWVKKVEIGPGSEGEESDGMKDGGNKIDIGYCGGSMDTGESNSFDKGKTDILGVFKRENGDDEVENKRFKLWSLKKNEGSESGSSDGESSEDSKWDLKMHTNSLSLSHTSPIVRGGVKRNIKEGNVELDHLSKKLKLKQEQCFSLDSVRIIKAETQEPCLSVGEHSYTGRSPARSVTLVSPTKAVELKMEGESLSRGHRISPCSKCYMSKTSNVTSDEQNCCCGTSRLATQLSSESTQNSSEETVSDKIWTKKKKRKKNRGREQLLRVKGEHKQLQHVDRMRLFPAEAAKSAEQRVAISIKRKGKKKKHKTGKKLESSKKIKDELPVEPSFKLVCTSLEELRELISKTEDELDDLESTKKKLGRWYYRREAVKDLHSTLIRLLNELSPWEPKLLRAYQRNRLRLKKEFDDFKKHPEYSNFVREECISSSSSEDDDEDRDFGKEACSLSDQYRRSEEEDVEHVVPRGLWSGASTRDFVGESTGEKMVTRVPPYTLKRPSLTTEKGASLLTKVQTGSSNITSTADSGPQSRSELVLLNQSRDSNLAPPASMPAQTSLSSRPTIPHPTTGLPKGYTPIPTLLAKSVGNKVTLMKRPADCSGVNTVDRQRRDSLVSLPTSAVAGTKLPKAQSSMSSSQQNTQQMQAQELQQTQVLRHSGMATVLAGLPKSEAKPTQTVPKSPIQMVYEVPEGLGHQVRKDSSGPVKISVHPVIDQNTAEKIMQQVVILPSNLLIHKAEEKAPSSHEQSKGIHMPVSEVPSPLCISTNVPGFTIPENRIPIQQVAPLKDARTMRDLSPSLSTCHQQGVLSTGGIKGAQVCLPQVSTQSVIPNPFSITTPSSSIPAESIKSKDPKQELKTVCIRDSQSILVTTRGGNTGIVKVQTSSDPSALGSLPTSPVITISPQFKAFLISKTSPTLSSSDSSQTSLCIKQTGTSISVAQPQEQVPSVIKSPSSDTTSMFTAVTGSIPVAGRASHSAGCAVALSHGSNTSAGSTVATKIGQLAKTTAAGSQFQAPLVKNTVVAPSLSSSGVSQSLTQAEVISKTGLKWASTDERSQITKLILVTPSSCSTSNVALSKGTHSLTKSLTSSGVMFISQPTATSSTTFMGSIPKTLNTGLSPVSSVNSEVLSKIKNISQPSGVQTQLLGKTTTIGQTIGALSCSPSKSTPVSVSDSGPPPVTTTTVINSNTLTSYPAHLTSQTSVTSSFQLQGIPSFTMLSQTGSSMSTSTPASLPAGNVIRKDLGIPARTPSSTSPAQVTTAMQSSPTHSSTHAPVHQLSNIQSGEETASFSSLSQHDIKKGQMPISSATTTSAPFTNSLTGTVQQRIVINTTTPLAAGTQILLNNARFVVPPQGLGPGTHVLVISSPAPQQVPTASAVSTGASVPPQRASNATVAPRAPVLSQSPARLPALQVATSPFVACTTAVGSALLATTPNVRPVQLTGTSGLGTALVPSKTNVVSALPRLPAVQAEHFASGTLKLISSPPRLGSVPALVSPIRTSALAPGPVAATVRLAAGTPIQAEYSSTISPAVAQPLPRLSAALSSLPVLPSPSAVALPSPASLSSAATPRAAGTPLHSFLPAHQMVSVTTSGPGTYQQQTAVRIVAPSTSLSQALLHTGLSNTSIKTQVTAVMQPVLAATRTQILPTVAVPPIVSTVSKLQTLPIATVPPIGSTVSTTETSPVGTTSPSSSTVIIAPAQSTSSLKINNTIHPPDILTNQVFGKHSLQTSALDIHANVASKLLLSPDGAVLSTAQCQVIPAELSACPKPLDTLMVSPSSSPGALHTHDSPLQPSQADTK</sequence>
<feature type="region of interest" description="Disordered" evidence="4">
    <location>
        <begin position="241"/>
        <end position="265"/>
    </location>
</feature>
<feature type="region of interest" description="Disordered" evidence="4">
    <location>
        <begin position="2298"/>
        <end position="2323"/>
    </location>
</feature>
<dbReference type="PANTHER" id="PTHR31095:SF3">
    <property type="entry name" value="RIKEN CDNA 9930021J03 GENE"/>
    <property type="match status" value="1"/>
</dbReference>
<feature type="compositionally biased region" description="Basic residues" evidence="4">
    <location>
        <begin position="782"/>
        <end position="791"/>
    </location>
</feature>
<dbReference type="InterPro" id="IPR001487">
    <property type="entry name" value="Bromodomain"/>
</dbReference>
<feature type="compositionally biased region" description="Polar residues" evidence="4">
    <location>
        <begin position="1081"/>
        <end position="1090"/>
    </location>
</feature>
<feature type="region of interest" description="Disordered" evidence="4">
    <location>
        <begin position="764"/>
        <end position="793"/>
    </location>
</feature>
<dbReference type="Pfam" id="PF23450">
    <property type="entry name" value="KIAA2026_hel"/>
    <property type="match status" value="1"/>
</dbReference>
<dbReference type="SMART" id="SM00297">
    <property type="entry name" value="BROMO"/>
    <property type="match status" value="1"/>
</dbReference>
<reference evidence="6" key="2">
    <citation type="submission" date="2025-08" db="UniProtKB">
        <authorList>
            <consortium name="Ensembl"/>
        </authorList>
    </citation>
    <scope>IDENTIFICATION</scope>
</reference>
<feature type="coiled-coil region" evidence="3">
    <location>
        <begin position="285"/>
        <end position="313"/>
    </location>
</feature>
<dbReference type="InParanoid" id="A0A3Q1K659"/>
<feature type="region of interest" description="Disordered" evidence="4">
    <location>
        <begin position="1070"/>
        <end position="1104"/>
    </location>
</feature>
<dbReference type="InterPro" id="IPR036427">
    <property type="entry name" value="Bromodomain-like_sf"/>
</dbReference>
<dbReference type="CDD" id="cd04369">
    <property type="entry name" value="Bromodomain"/>
    <property type="match status" value="1"/>
</dbReference>
<proteinExistence type="predicted"/>
<dbReference type="Pfam" id="PF00439">
    <property type="entry name" value="Bromodomain"/>
    <property type="match status" value="1"/>
</dbReference>
<evidence type="ECO:0000313" key="7">
    <source>
        <dbReference type="Proteomes" id="UP000265040"/>
    </source>
</evidence>
<keyword evidence="1 2" id="KW-0103">Bromodomain</keyword>
<dbReference type="Ensembl" id="ENSATET00000027933.3">
    <property type="protein sequence ID" value="ENSATEP00000027501.1"/>
    <property type="gene ID" value="ENSATEG00000018999.3"/>
</dbReference>
<feature type="region of interest" description="Disordered" evidence="4">
    <location>
        <begin position="1769"/>
        <end position="1802"/>
    </location>
</feature>
<feature type="compositionally biased region" description="Low complexity" evidence="4">
    <location>
        <begin position="764"/>
        <end position="774"/>
    </location>
</feature>
<feature type="compositionally biased region" description="Polar residues" evidence="4">
    <location>
        <begin position="1775"/>
        <end position="1802"/>
    </location>
</feature>
<dbReference type="InterPro" id="IPR056522">
    <property type="entry name" value="KIAA2026_hel"/>
</dbReference>
<dbReference type="OrthoDB" id="21449at2759"/>
<dbReference type="OMA" id="KRFKLWS"/>
<evidence type="ECO:0000256" key="3">
    <source>
        <dbReference type="SAM" id="Coils"/>
    </source>
</evidence>
<feature type="compositionally biased region" description="Polar residues" evidence="4">
    <location>
        <begin position="14"/>
        <end position="42"/>
    </location>
</feature>
<evidence type="ECO:0000313" key="6">
    <source>
        <dbReference type="Ensembl" id="ENSATEP00000027501.1"/>
    </source>
</evidence>
<dbReference type="Gene3D" id="1.20.920.10">
    <property type="entry name" value="Bromodomain-like"/>
    <property type="match status" value="1"/>
</dbReference>
<evidence type="ECO:0000256" key="1">
    <source>
        <dbReference type="ARBA" id="ARBA00023117"/>
    </source>
</evidence>
<evidence type="ECO:0000256" key="2">
    <source>
        <dbReference type="PROSITE-ProRule" id="PRU00035"/>
    </source>
</evidence>
<dbReference type="PROSITE" id="PS50014">
    <property type="entry name" value="BROMODOMAIN_2"/>
    <property type="match status" value="1"/>
</dbReference>
<dbReference type="GeneTree" id="ENSGT00390000011483"/>
<name>A0A3Q1K659_ANATE</name>
<feature type="domain" description="Bromo" evidence="5">
    <location>
        <begin position="134"/>
        <end position="212"/>
    </location>
</feature>
<gene>
    <name evidence="6" type="primary">KIAA2026</name>
</gene>
<reference evidence="6" key="1">
    <citation type="submission" date="2021-04" db="EMBL/GenBank/DDBJ databases">
        <authorList>
            <consortium name="Wellcome Sanger Institute Data Sharing"/>
        </authorList>
    </citation>
    <scope>NUCLEOTIDE SEQUENCE [LARGE SCALE GENOMIC DNA]</scope>
</reference>
<evidence type="ECO:0000259" key="5">
    <source>
        <dbReference type="PROSITE" id="PS50014"/>
    </source>
</evidence>
<reference evidence="6" key="3">
    <citation type="submission" date="2025-09" db="UniProtKB">
        <authorList>
            <consortium name="Ensembl"/>
        </authorList>
    </citation>
    <scope>IDENTIFICATION</scope>
</reference>